<evidence type="ECO:0000313" key="2">
    <source>
        <dbReference type="Proteomes" id="UP000615446"/>
    </source>
</evidence>
<proteinExistence type="predicted"/>
<reference evidence="1" key="1">
    <citation type="submission" date="2019-10" db="EMBL/GenBank/DDBJ databases">
        <title>Conservation and host-specific expression of non-tandemly repeated heterogenous ribosome RNA gene in arbuscular mycorrhizal fungi.</title>
        <authorList>
            <person name="Maeda T."/>
            <person name="Kobayashi Y."/>
            <person name="Nakagawa T."/>
            <person name="Ezawa T."/>
            <person name="Yamaguchi K."/>
            <person name="Bino T."/>
            <person name="Nishimoto Y."/>
            <person name="Shigenobu S."/>
            <person name="Kawaguchi M."/>
        </authorList>
    </citation>
    <scope>NUCLEOTIDE SEQUENCE</scope>
    <source>
        <strain evidence="1">HR1</strain>
    </source>
</reference>
<organism evidence="1 2">
    <name type="scientific">Rhizophagus clarus</name>
    <dbReference type="NCBI Taxonomy" id="94130"/>
    <lineage>
        <taxon>Eukaryota</taxon>
        <taxon>Fungi</taxon>
        <taxon>Fungi incertae sedis</taxon>
        <taxon>Mucoromycota</taxon>
        <taxon>Glomeromycotina</taxon>
        <taxon>Glomeromycetes</taxon>
        <taxon>Glomerales</taxon>
        <taxon>Glomeraceae</taxon>
        <taxon>Rhizophagus</taxon>
    </lineage>
</organism>
<evidence type="ECO:0008006" key="3">
    <source>
        <dbReference type="Google" id="ProtNLM"/>
    </source>
</evidence>
<name>A0A8H3QHV2_9GLOM</name>
<gene>
    <name evidence="1" type="ORF">RCL2_000759500</name>
</gene>
<dbReference type="AlphaFoldDB" id="A0A8H3QHV2"/>
<dbReference type="EMBL" id="BLAL01000048">
    <property type="protein sequence ID" value="GES80313.1"/>
    <property type="molecule type" value="Genomic_DNA"/>
</dbReference>
<sequence length="665" mass="76281">MSGPDIIEVKYSGRSFSRGGIANLDQKLKARYPGKQFQILLPYENWKPGQWTTNGEDANLFSLLDHYDESQLPPNDIGDPERFDKFIIYMRDSPAVSGGCGDTNDCLYQCLKMAYSTYSNMPQTIEKPEYIKDYLNLARDDPIPIACIEKIEQLARSIAINVVGDHTYISKSPAQRRITLTLTNGHYSLTLNPDRKHPSFECKRPKKPITYQENEVNDIVEMVNKSITVQQFQKLKFSKNYSFILAKHQESLEKAYIRINAERDAFLQETKKLGIPIDISLLDWNIKKTALWLFEKLSVGIPTNEPLDALEAQWISKAMMGGIIWAQNNWEGYGRSYDDTSLYPRYSHFGIFRASIEKKDTPLFRYNYHNVYTHIDLTRAKALGLQNQGGIAGQVAKRILNTLWGALCQRKKTYKTLTISSKSFDFPDGEVLDSIVPIGEEQWRFQFTNPGNPFKGEYPRIAPFLLAHGRKFISEMVQPYVGKVRRIHTDGFILEEDVNSSPLIACAKDAFKTLKALKFEKEGECHVKNANQVHPSFIEPEMYLAEIIKALKGVILAGLQNGYGKESYLIKNHVNYIKKIESANNPEGYIRYTAKKLLPNEESYYEKTAKIRAKYQNNPDLAFRIIKVYDLYKHIPKETKEAPPRRKLTEDEAEDVLDELLGNKL</sequence>
<dbReference type="InterPro" id="IPR043502">
    <property type="entry name" value="DNA/RNA_pol_sf"/>
</dbReference>
<dbReference type="SUPFAM" id="SSF56672">
    <property type="entry name" value="DNA/RNA polymerases"/>
    <property type="match status" value="1"/>
</dbReference>
<dbReference type="Proteomes" id="UP000615446">
    <property type="component" value="Unassembled WGS sequence"/>
</dbReference>
<evidence type="ECO:0000313" key="1">
    <source>
        <dbReference type="EMBL" id="GES80313.1"/>
    </source>
</evidence>
<protein>
    <recommendedName>
        <fullName evidence="3">DNA-directed DNA polymerase</fullName>
    </recommendedName>
</protein>
<dbReference type="OrthoDB" id="2308688at2759"/>
<accession>A0A8H3QHV2</accession>
<comment type="caution">
    <text evidence="1">The sequence shown here is derived from an EMBL/GenBank/DDBJ whole genome shotgun (WGS) entry which is preliminary data.</text>
</comment>